<feature type="region of interest" description="Disordered" evidence="1">
    <location>
        <begin position="206"/>
        <end position="238"/>
    </location>
</feature>
<feature type="region of interest" description="Disordered" evidence="1">
    <location>
        <begin position="1"/>
        <end position="54"/>
    </location>
</feature>
<name>A0AAD1RZB1_PELCU</name>
<keyword evidence="3" id="KW-1185">Reference proteome</keyword>
<evidence type="ECO:0000313" key="3">
    <source>
        <dbReference type="Proteomes" id="UP001295444"/>
    </source>
</evidence>
<gene>
    <name evidence="2" type="ORF">PECUL_23A060903</name>
</gene>
<dbReference type="InterPro" id="IPR004244">
    <property type="entry name" value="Transposase_22"/>
</dbReference>
<feature type="compositionally biased region" description="Basic residues" evidence="1">
    <location>
        <begin position="228"/>
        <end position="238"/>
    </location>
</feature>
<proteinExistence type="predicted"/>
<organism evidence="2 3">
    <name type="scientific">Pelobates cultripes</name>
    <name type="common">Western spadefoot toad</name>
    <dbReference type="NCBI Taxonomy" id="61616"/>
    <lineage>
        <taxon>Eukaryota</taxon>
        <taxon>Metazoa</taxon>
        <taxon>Chordata</taxon>
        <taxon>Craniata</taxon>
        <taxon>Vertebrata</taxon>
        <taxon>Euteleostomi</taxon>
        <taxon>Amphibia</taxon>
        <taxon>Batrachia</taxon>
        <taxon>Anura</taxon>
        <taxon>Pelobatoidea</taxon>
        <taxon>Pelobatidae</taxon>
        <taxon>Pelobates</taxon>
    </lineage>
</organism>
<reference evidence="2" key="1">
    <citation type="submission" date="2022-03" db="EMBL/GenBank/DDBJ databases">
        <authorList>
            <person name="Alioto T."/>
            <person name="Alioto T."/>
            <person name="Gomez Garrido J."/>
        </authorList>
    </citation>
    <scope>NUCLEOTIDE SEQUENCE</scope>
</reference>
<sequence>MSQHRTKKATEAKEKTAFFTARTPQHKAADPQTQDGAGQECDMERDETVSRQEDCPMTQSLLQTMLDAAVTKMQTAVTTALNDIRKEMFLLDRIHRLPKPQHLPLTTQRDVLMRLHYYHIKEQILRAHRTKKDLPTQFKDVLLFMDLSAETLRRRRSFKAVADTLRQNRVPYRWGYPAKLLITKGGKIIPAATPTEGLNLLKQWGISHNTQPNPRIPGKQLSDDCRPQKTRRTSPRED</sequence>
<dbReference type="PANTHER" id="PTHR11505">
    <property type="entry name" value="L1 TRANSPOSABLE ELEMENT-RELATED"/>
    <property type="match status" value="1"/>
</dbReference>
<accession>A0AAD1RZB1</accession>
<dbReference type="EMBL" id="OW240915">
    <property type="protein sequence ID" value="CAH2284186.1"/>
    <property type="molecule type" value="Genomic_DNA"/>
</dbReference>
<dbReference type="AlphaFoldDB" id="A0AAD1RZB1"/>
<evidence type="ECO:0000256" key="1">
    <source>
        <dbReference type="SAM" id="MobiDB-lite"/>
    </source>
</evidence>
<dbReference type="InterPro" id="IPR042566">
    <property type="entry name" value="L1_C"/>
</dbReference>
<evidence type="ECO:0000313" key="2">
    <source>
        <dbReference type="EMBL" id="CAH2284186.1"/>
    </source>
</evidence>
<protein>
    <submittedName>
        <fullName evidence="2">Uncharacterized protein</fullName>
    </submittedName>
</protein>
<dbReference type="Gene3D" id="3.30.250.20">
    <property type="entry name" value="L1 transposable element, C-terminal domain"/>
    <property type="match status" value="1"/>
</dbReference>
<dbReference type="Proteomes" id="UP001295444">
    <property type="component" value="Chromosome 04"/>
</dbReference>